<dbReference type="Proteomes" id="UP000696931">
    <property type="component" value="Unassembled WGS sequence"/>
</dbReference>
<name>A0A933SD31_UNCEI</name>
<sequence length="326" mass="35025">MASHPEPLEPQREPLPPPPANDGRADWLCGPDEGLEAELQRKARESAEMKRPQLNRPTILRVDPAAAASAEVPAPPSGPVLRRPGAGEGASAAPAPPSSASPKRFGSVDADAAPSDFHTGPGMIWEPGANSVPAIRQASRPAPRAPIPIPSRRDFPMDDAEERARAREQANAAAAAAAEFEARPHDVVNPEAFDVQAVPMPWWMQVPHALRTDRRIQLMAAGGLLVLATIALWPRGERPLSLGDIRRRPDHMNGQNVQVSGKVGEVFPVGGGYAFYLHQGKDTLVVFTRSREPRRGQKVTLEGTMSVGFLDGQTHSALFESATPKE</sequence>
<evidence type="ECO:0000256" key="1">
    <source>
        <dbReference type="SAM" id="MobiDB-lite"/>
    </source>
</evidence>
<proteinExistence type="predicted"/>
<feature type="region of interest" description="Disordered" evidence="1">
    <location>
        <begin position="138"/>
        <end position="176"/>
    </location>
</feature>
<gene>
    <name evidence="2" type="ORF">HZA61_12635</name>
</gene>
<reference evidence="2" key="1">
    <citation type="submission" date="2020-07" db="EMBL/GenBank/DDBJ databases">
        <title>Huge and variable diversity of episymbiotic CPR bacteria and DPANN archaea in groundwater ecosystems.</title>
        <authorList>
            <person name="He C.Y."/>
            <person name="Keren R."/>
            <person name="Whittaker M."/>
            <person name="Farag I.F."/>
            <person name="Doudna J."/>
            <person name="Cate J.H.D."/>
            <person name="Banfield J.F."/>
        </authorList>
    </citation>
    <scope>NUCLEOTIDE SEQUENCE</scope>
    <source>
        <strain evidence="2">NC_groundwater_1813_Pr3_B-0.1um_71_17</strain>
    </source>
</reference>
<dbReference type="EMBL" id="JACRIW010000090">
    <property type="protein sequence ID" value="MBI5170327.1"/>
    <property type="molecule type" value="Genomic_DNA"/>
</dbReference>
<feature type="region of interest" description="Disordered" evidence="1">
    <location>
        <begin position="1"/>
        <end position="123"/>
    </location>
</feature>
<comment type="caution">
    <text evidence="2">The sequence shown here is derived from an EMBL/GenBank/DDBJ whole genome shotgun (WGS) entry which is preliminary data.</text>
</comment>
<feature type="compositionally biased region" description="Basic and acidic residues" evidence="1">
    <location>
        <begin position="38"/>
        <end position="51"/>
    </location>
</feature>
<organism evidence="2 3">
    <name type="scientific">Eiseniibacteriota bacterium</name>
    <dbReference type="NCBI Taxonomy" id="2212470"/>
    <lineage>
        <taxon>Bacteria</taxon>
        <taxon>Candidatus Eiseniibacteriota</taxon>
    </lineage>
</organism>
<evidence type="ECO:0000313" key="2">
    <source>
        <dbReference type="EMBL" id="MBI5170327.1"/>
    </source>
</evidence>
<protein>
    <submittedName>
        <fullName evidence="2">Uncharacterized protein</fullName>
    </submittedName>
</protein>
<feature type="compositionally biased region" description="Basic and acidic residues" evidence="1">
    <location>
        <begin position="1"/>
        <end position="12"/>
    </location>
</feature>
<feature type="compositionally biased region" description="Basic and acidic residues" evidence="1">
    <location>
        <begin position="151"/>
        <end position="168"/>
    </location>
</feature>
<accession>A0A933SD31</accession>
<dbReference type="AlphaFoldDB" id="A0A933SD31"/>
<evidence type="ECO:0000313" key="3">
    <source>
        <dbReference type="Proteomes" id="UP000696931"/>
    </source>
</evidence>